<organism evidence="1 2">
    <name type="scientific">Pristionchus pacificus</name>
    <name type="common">Parasitic nematode worm</name>
    <dbReference type="NCBI Taxonomy" id="54126"/>
    <lineage>
        <taxon>Eukaryota</taxon>
        <taxon>Metazoa</taxon>
        <taxon>Ecdysozoa</taxon>
        <taxon>Nematoda</taxon>
        <taxon>Chromadorea</taxon>
        <taxon>Rhabditida</taxon>
        <taxon>Rhabditina</taxon>
        <taxon>Diplogasteromorpha</taxon>
        <taxon>Diplogasteroidea</taxon>
        <taxon>Neodiplogasteridae</taxon>
        <taxon>Pristionchus</taxon>
    </lineage>
</organism>
<evidence type="ECO:0000313" key="2">
    <source>
        <dbReference type="Proteomes" id="UP000005239"/>
    </source>
</evidence>
<sequence length="482" mass="54635">MYTPPADRYESDTTSTLIFFITQEAMLIGYSSFLSALLVYGKLYFISDWTIIVFFAIHVVIGTSLYIFVFRYNVKLMTTMEKGADLGYSVFTKLAIPLTLATAPGFTIYPVYKLVPTGIGYDRLIYFSISMFDMWMSVASIVVISYLPYVEPKMMLSIRWFPRKKTILERVKFEKPESDVYFDQLTKDLHAPSPPIRPNQSNLISVMPIDLDIAVDNFDEISDQCCCSICSESFDSNKIIPRSLECGHTFCDECIYNETYFVNNSVNCFVCKRVTTVPEGKKLPINFLAISLAEKLIKSRADPKVICKSCDRKYSPTSVRICVKEGCDMHNQLLCLNCAIDNGHGGHVVKYDAKMEKIRDELRTKIATLCSDMEVKKKSVLEKTNQLSRMAKALEMRFSEVNVPTHIIGQLDSLASEPEANEYMEIVNDLAETLMNGCNTLAEVLDAALTTATQQFDDLFENEEIEDVKMEDQQNENAPPTN</sequence>
<dbReference type="InterPro" id="IPR027370">
    <property type="entry name" value="Znf-RING_euk"/>
</dbReference>
<dbReference type="AlphaFoldDB" id="A0A2A6C2C9"/>
<dbReference type="InterPro" id="IPR001841">
    <property type="entry name" value="Znf_RING"/>
</dbReference>
<keyword evidence="2" id="KW-1185">Reference proteome</keyword>
<dbReference type="Gene3D" id="3.30.40.10">
    <property type="entry name" value="Zinc/RING finger domain, C3HC4 (zinc finger)"/>
    <property type="match status" value="1"/>
</dbReference>
<dbReference type="EnsemblMetazoa" id="PPA02135.1">
    <property type="protein sequence ID" value="PPA02135.1"/>
    <property type="gene ID" value="WBGene00091689"/>
</dbReference>
<name>A0A2A6C2C9_PRIPA</name>
<dbReference type="SMART" id="SM00184">
    <property type="entry name" value="RING"/>
    <property type="match status" value="1"/>
</dbReference>
<protein>
    <submittedName>
        <fullName evidence="1">Zinc finger protein</fullName>
    </submittedName>
</protein>
<dbReference type="PROSITE" id="PS50089">
    <property type="entry name" value="ZF_RING_2"/>
    <property type="match status" value="1"/>
</dbReference>
<accession>A0A8R1U5S6</accession>
<dbReference type="Pfam" id="PF13445">
    <property type="entry name" value="zf-RING_UBOX"/>
    <property type="match status" value="1"/>
</dbReference>
<proteinExistence type="predicted"/>
<evidence type="ECO:0000313" key="1">
    <source>
        <dbReference type="EnsemblMetazoa" id="PPA02135.1"/>
    </source>
</evidence>
<dbReference type="OrthoDB" id="654191at2759"/>
<dbReference type="Proteomes" id="UP000005239">
    <property type="component" value="Unassembled WGS sequence"/>
</dbReference>
<dbReference type="PANTHER" id="PTHR47156">
    <property type="entry name" value="PROTEIN CBG20824"/>
    <property type="match status" value="1"/>
</dbReference>
<dbReference type="InterPro" id="IPR013083">
    <property type="entry name" value="Znf_RING/FYVE/PHD"/>
</dbReference>
<dbReference type="InterPro" id="IPR052667">
    <property type="entry name" value="E3_ubiquitin-ligase_RING"/>
</dbReference>
<dbReference type="PANTHER" id="PTHR47156:SF10">
    <property type="entry name" value="E3 UBIQUITIN-PROTEIN LIGASE TRIM-21-RELATED"/>
    <property type="match status" value="1"/>
</dbReference>
<gene>
    <name evidence="1" type="primary">WBGene00091689</name>
</gene>
<reference evidence="1" key="2">
    <citation type="submission" date="2022-06" db="UniProtKB">
        <authorList>
            <consortium name="EnsemblMetazoa"/>
        </authorList>
    </citation>
    <scope>IDENTIFICATION</scope>
    <source>
        <strain evidence="1">PS312</strain>
    </source>
</reference>
<accession>A0A2A6C2C9</accession>
<dbReference type="InterPro" id="IPR017907">
    <property type="entry name" value="Znf_RING_CS"/>
</dbReference>
<dbReference type="SUPFAM" id="SSF57850">
    <property type="entry name" value="RING/U-box"/>
    <property type="match status" value="1"/>
</dbReference>
<dbReference type="PROSITE" id="PS00518">
    <property type="entry name" value="ZF_RING_1"/>
    <property type="match status" value="1"/>
</dbReference>
<reference evidence="2" key="1">
    <citation type="journal article" date="2008" name="Nat. Genet.">
        <title>The Pristionchus pacificus genome provides a unique perspective on nematode lifestyle and parasitism.</title>
        <authorList>
            <person name="Dieterich C."/>
            <person name="Clifton S.W."/>
            <person name="Schuster L.N."/>
            <person name="Chinwalla A."/>
            <person name="Delehaunty K."/>
            <person name="Dinkelacker I."/>
            <person name="Fulton L."/>
            <person name="Fulton R."/>
            <person name="Godfrey J."/>
            <person name="Minx P."/>
            <person name="Mitreva M."/>
            <person name="Roeseler W."/>
            <person name="Tian H."/>
            <person name="Witte H."/>
            <person name="Yang S.P."/>
            <person name="Wilson R.K."/>
            <person name="Sommer R.J."/>
        </authorList>
    </citation>
    <scope>NUCLEOTIDE SEQUENCE [LARGE SCALE GENOMIC DNA]</scope>
    <source>
        <strain evidence="2">PS312</strain>
    </source>
</reference>